<evidence type="ECO:0000313" key="3">
    <source>
        <dbReference type="RefSeq" id="XP_026680811.1"/>
    </source>
</evidence>
<keyword evidence="2" id="KW-1185">Reference proteome</keyword>
<feature type="compositionally biased region" description="Polar residues" evidence="1">
    <location>
        <begin position="1430"/>
        <end position="1457"/>
    </location>
</feature>
<feature type="region of interest" description="Disordered" evidence="1">
    <location>
        <begin position="1176"/>
        <end position="1209"/>
    </location>
</feature>
<feature type="compositionally biased region" description="Low complexity" evidence="1">
    <location>
        <begin position="1463"/>
        <end position="1477"/>
    </location>
</feature>
<evidence type="ECO:0000313" key="2">
    <source>
        <dbReference type="Proteomes" id="UP000079169"/>
    </source>
</evidence>
<reference evidence="3" key="1">
    <citation type="submission" date="2025-08" db="UniProtKB">
        <authorList>
            <consortium name="RefSeq"/>
        </authorList>
    </citation>
    <scope>IDENTIFICATION</scope>
</reference>
<feature type="compositionally biased region" description="Basic and acidic residues" evidence="1">
    <location>
        <begin position="1195"/>
        <end position="1209"/>
    </location>
</feature>
<name>A0A3Q0IX42_DIACI</name>
<gene>
    <name evidence="3" type="primary">LOC113468250</name>
</gene>
<dbReference type="KEGG" id="dci:113468250"/>
<dbReference type="RefSeq" id="XP_026680811.1">
    <property type="nucleotide sequence ID" value="XM_026825010.1"/>
</dbReference>
<sequence length="1841" mass="203558">MSIPANTEEYVPIPANTEEYVPVLANTDGSEPIPEKVEESVAIHKTSEESDIISESTDDSLIIPGNVGKSVAVPETIQEFVQIPKNVEVTSEESDIISESTDDSLIIPGNVGKSVAVPKTIQEFVQIPKNVEASTAIPTNVAKFLSISDYIKKSKQVPRHIEASVAKSKNLKESVATSENIEEAMEIPKNTEECDTIPENLEESLKYIETIEESLKIIENIEDSLEIPKNTEEIVLILEKTKAFVPIPENIEKCEPIHKNIEESNPNPENIDNTVNILENIEGETINIPKSIEKVLENTKKNIEESNPNPENIDNTVNILENIEGETINIPKSIEKVLENTKVETLTSSKNFSREPNIPENSQEMENKFDNTELPIPTASEKIITENIMDYGKVETDSKTVDSGNAPVIDTGIRSQNSLEITESSSTGTFETALDSKNFIPEQHEDNRGTISPTSTDLSGVEKMLSHQNRLTSKIDLKKMSIVNHANEESNNESNSNRGDTCALNEAPEEKVNYLDRYGIQHCYVNLDTIHIEGNTVSGTLLEKLLKKCRNKQEKRIICQRAKLKRELNRNQSIKPDVLSDDDYVFSDEEPVENYKRQRHEQKGKFFTVVSLRNKEVIKYLNCSSSDSEESDDNYSLCSDGPLSNEPDSESEENEIDTRDTKSTQNLDIKNVRVMLEPIDHLLAQNNSIKLNPKILKELACKVKRKELINKGIQVANKENQLCSQSDKPSEMLNNSMDEFKQKIHPKLTIKKVRSKCQNERFHPIVNPPCEAIQHDPKVIKTLEFEEKRKALDKEIEMFLRKDTNVRLVSSETEVPFDHKRKSTLHVDLEKKYSGSENKESPKSVQHLLKTPHSKDIKTSGNGNIRNNDIVSECINTSTKIGPNTNLCNTKNSLPKNAFESEFESFTNGLCKIINIPSKGKKLIQIKTQNRNVCSKTPSKEICTSNSTKKVGPLSLNCVSDKFGAPNQICPQKKQFINRTNFLSKHIKTTLSPSTQSICKTMEFNTKSIVPTKNKPSGCQDILTRFENNPKYVNISIKESSKTSTDVVSGQVKSGKSVPKMPVSKINLKTVETSTITAKQSIQNATSVNAVSCVSNCQTSTPSKQLNTIPIKLGRPRKLIPPFKNVTLTKTVPKNTSCSKTNVSAISTTNVVKGKPRVKLIRPQIKKVIVEHLNKKEKGPATDRKLSDMYPSQNKKTDETKISETSTKDNEILQEPSVKCMLTQHQTTAPCGSTPPQHFEKTCQVKAQNENYKPESNGISVAKYSEMTNLNELSVDFDHSFPTPSKPSLQSSCSNPNLQLDISDSTLQDTFPYVEADALEDLFPDSVLNTTELFPQATSSELLLNLQEVSKVDSQVTSTVTDTSIAFPTYQSQAQTNINTFVATPHPPDSLFNNVVLEPPVKSHQMNSDPSNTKSPKLLTQKLRALRPFQGSSQNKTSSTALTKEDGTSSIESSKQATLDEPLSSSESLNSNSNQSQYDVKVSSNMFDINFHDSIPSSPAVNPKPDVNATPPSNSSTSFLVPSSLSTSYASLSCPSKTFVNINSNPIPSISLVNSTPEPNIPITFFNINIVGSPSTSSLSVVSEQKSPNSPLQVASTSNTSHILNITPVSSCATSFNNMAPSSSTSYMTIVPQEPNPMMSFNSNEQCLNMENSLLVPNMEANSLNSTAPAITLTESNAIKFGSNISSQDNYGTSHVITYNTFESRQKETQYSTQQVNHSFLQPMDSFPDSLVSQQTSDLNKASPSNKTSPKSPRKAQKRKSPCVSSSCYSSAINSVISTYSNNFSPNIPNEYCPSVDKIKLSPLPPIQSLNSTLPVFQVPSNNDINISPATPIQMSINTAD</sequence>
<dbReference type="STRING" id="121845.A0A3Q0IX42"/>
<proteinExistence type="predicted"/>
<accession>A0A3Q0IX42</accession>
<feature type="compositionally biased region" description="Polar residues" evidence="1">
    <location>
        <begin position="1731"/>
        <end position="1751"/>
    </location>
</feature>
<organism evidence="2 3">
    <name type="scientific">Diaphorina citri</name>
    <name type="common">Asian citrus psyllid</name>
    <dbReference type="NCBI Taxonomy" id="121845"/>
    <lineage>
        <taxon>Eukaryota</taxon>
        <taxon>Metazoa</taxon>
        <taxon>Ecdysozoa</taxon>
        <taxon>Arthropoda</taxon>
        <taxon>Hexapoda</taxon>
        <taxon>Insecta</taxon>
        <taxon>Pterygota</taxon>
        <taxon>Neoptera</taxon>
        <taxon>Paraneoptera</taxon>
        <taxon>Hemiptera</taxon>
        <taxon>Sternorrhyncha</taxon>
        <taxon>Psylloidea</taxon>
        <taxon>Psyllidae</taxon>
        <taxon>Diaphorininae</taxon>
        <taxon>Diaphorina</taxon>
    </lineage>
</organism>
<feature type="region of interest" description="Disordered" evidence="1">
    <location>
        <begin position="625"/>
        <end position="664"/>
    </location>
</feature>
<feature type="compositionally biased region" description="Basic residues" evidence="1">
    <location>
        <begin position="1752"/>
        <end position="1761"/>
    </location>
</feature>
<protein>
    <submittedName>
        <fullName evidence="3">Mucin-17-like</fullName>
    </submittedName>
</protein>
<feature type="region of interest" description="Disordered" evidence="1">
    <location>
        <begin position="1426"/>
        <end position="1477"/>
    </location>
</feature>
<feature type="region of interest" description="Disordered" evidence="1">
    <location>
        <begin position="1722"/>
        <end position="1762"/>
    </location>
</feature>
<evidence type="ECO:0000256" key="1">
    <source>
        <dbReference type="SAM" id="MobiDB-lite"/>
    </source>
</evidence>
<dbReference type="Proteomes" id="UP000079169">
    <property type="component" value="Unplaced"/>
</dbReference>
<feature type="region of interest" description="Disordered" evidence="1">
    <location>
        <begin position="1494"/>
        <end position="1518"/>
    </location>
</feature>
<dbReference type="PaxDb" id="121845-A0A3Q0IX42"/>
<dbReference type="GeneID" id="113468250"/>
<feature type="compositionally biased region" description="Basic and acidic residues" evidence="1">
    <location>
        <begin position="1176"/>
        <end position="1187"/>
    </location>
</feature>